<dbReference type="Pfam" id="PF01614">
    <property type="entry name" value="IclR_C"/>
    <property type="match status" value="1"/>
</dbReference>
<dbReference type="EMBL" id="QRZM01000013">
    <property type="protein sequence ID" value="RGV72634.1"/>
    <property type="molecule type" value="Genomic_DNA"/>
</dbReference>
<dbReference type="AlphaFoldDB" id="A0A412YYD3"/>
<dbReference type="GO" id="GO:0003700">
    <property type="term" value="F:DNA-binding transcription factor activity"/>
    <property type="evidence" value="ECO:0007669"/>
    <property type="project" value="TreeGrafter"/>
</dbReference>
<dbReference type="InterPro" id="IPR050707">
    <property type="entry name" value="HTH_MetabolicPath_Reg"/>
</dbReference>
<keyword evidence="3" id="KW-0804">Transcription</keyword>
<dbReference type="InterPro" id="IPR036388">
    <property type="entry name" value="WH-like_DNA-bd_sf"/>
</dbReference>
<dbReference type="SUPFAM" id="SSF55781">
    <property type="entry name" value="GAF domain-like"/>
    <property type="match status" value="1"/>
</dbReference>
<dbReference type="PROSITE" id="PS51077">
    <property type="entry name" value="HTH_ICLR"/>
    <property type="match status" value="1"/>
</dbReference>
<dbReference type="InterPro" id="IPR029016">
    <property type="entry name" value="GAF-like_dom_sf"/>
</dbReference>
<sequence>MERESQYTISSVKKALKVLKLFDSAHKSMTLTEISERADMRKGTMVRVLTTLEEEGFVRYDEISKRYSLGMSIYVLSSNAFQFISVVEAARPYLEKVTTELNLIAHLSVLEGEKIVLIDRVVPNANAVVFDLNSKIGGEVEAHNTGAGKVLTAYSAAEVREKIISHCSFESYSERTITDKDEYRRVLDAVRKNGYATNEGESEPYLKCITYPIFGYGGKIEAALSLSGIIQYFDAGLEQRCHEALKEICEKISAAMGQSL</sequence>
<reference evidence="8 9" key="1">
    <citation type="submission" date="2018-08" db="EMBL/GenBank/DDBJ databases">
        <title>A genome reference for cultivated species of the human gut microbiota.</title>
        <authorList>
            <person name="Zou Y."/>
            <person name="Xue W."/>
            <person name="Luo G."/>
        </authorList>
    </citation>
    <scope>NUCLEOTIDE SEQUENCE [LARGE SCALE GENOMIC DNA]</scope>
    <source>
        <strain evidence="8 9">AF14-18</strain>
    </source>
</reference>
<feature type="domain" description="HTH iclR-type" evidence="6">
    <location>
        <begin position="9"/>
        <end position="71"/>
    </location>
</feature>
<evidence type="ECO:0000256" key="5">
    <source>
        <dbReference type="ARBA" id="ARBA00070406"/>
    </source>
</evidence>
<dbReference type="InterPro" id="IPR036390">
    <property type="entry name" value="WH_DNA-bd_sf"/>
</dbReference>
<dbReference type="RefSeq" id="WP_021893258.1">
    <property type="nucleotide sequence ID" value="NZ_BAABXO010000002.1"/>
</dbReference>
<comment type="caution">
    <text evidence="8">The sequence shown here is derived from an EMBL/GenBank/DDBJ whole genome shotgun (WGS) entry which is preliminary data.</text>
</comment>
<keyword evidence="1" id="KW-0805">Transcription regulation</keyword>
<evidence type="ECO:0000256" key="4">
    <source>
        <dbReference type="ARBA" id="ARBA00058938"/>
    </source>
</evidence>
<evidence type="ECO:0000256" key="3">
    <source>
        <dbReference type="ARBA" id="ARBA00023163"/>
    </source>
</evidence>
<evidence type="ECO:0000259" key="7">
    <source>
        <dbReference type="PROSITE" id="PS51078"/>
    </source>
</evidence>
<proteinExistence type="predicted"/>
<dbReference type="Proteomes" id="UP000284543">
    <property type="component" value="Unassembled WGS sequence"/>
</dbReference>
<dbReference type="Gene3D" id="1.10.10.10">
    <property type="entry name" value="Winged helix-like DNA-binding domain superfamily/Winged helix DNA-binding domain"/>
    <property type="match status" value="1"/>
</dbReference>
<organism evidence="8 9">
    <name type="scientific">Enterocloster bolteae</name>
    <dbReference type="NCBI Taxonomy" id="208479"/>
    <lineage>
        <taxon>Bacteria</taxon>
        <taxon>Bacillati</taxon>
        <taxon>Bacillota</taxon>
        <taxon>Clostridia</taxon>
        <taxon>Lachnospirales</taxon>
        <taxon>Lachnospiraceae</taxon>
        <taxon>Enterocloster</taxon>
    </lineage>
</organism>
<dbReference type="SUPFAM" id="SSF46785">
    <property type="entry name" value="Winged helix' DNA-binding domain"/>
    <property type="match status" value="1"/>
</dbReference>
<dbReference type="PANTHER" id="PTHR30136">
    <property type="entry name" value="HELIX-TURN-HELIX TRANSCRIPTIONAL REGULATOR, ICLR FAMILY"/>
    <property type="match status" value="1"/>
</dbReference>
<accession>A0A412YYD3</accession>
<evidence type="ECO:0000313" key="8">
    <source>
        <dbReference type="EMBL" id="RGV72634.1"/>
    </source>
</evidence>
<evidence type="ECO:0000256" key="1">
    <source>
        <dbReference type="ARBA" id="ARBA00023015"/>
    </source>
</evidence>
<dbReference type="GO" id="GO:0003677">
    <property type="term" value="F:DNA binding"/>
    <property type="evidence" value="ECO:0007669"/>
    <property type="project" value="UniProtKB-KW"/>
</dbReference>
<feature type="domain" description="IclR-ED" evidence="7">
    <location>
        <begin position="72"/>
        <end position="258"/>
    </location>
</feature>
<keyword evidence="2" id="KW-0238">DNA-binding</keyword>
<protein>
    <recommendedName>
        <fullName evidence="5">Glycerol operon regulatory protein</fullName>
    </recommendedName>
</protein>
<dbReference type="Pfam" id="PF09339">
    <property type="entry name" value="HTH_IclR"/>
    <property type="match status" value="1"/>
</dbReference>
<comment type="function">
    <text evidence="4">May be an activator protein for the gylABX operon.</text>
</comment>
<dbReference type="FunFam" id="1.10.10.10:FF:000056">
    <property type="entry name" value="IclR family transcriptional regulator"/>
    <property type="match status" value="1"/>
</dbReference>
<evidence type="ECO:0000259" key="6">
    <source>
        <dbReference type="PROSITE" id="PS51077"/>
    </source>
</evidence>
<gene>
    <name evidence="8" type="ORF">DWW02_23630</name>
</gene>
<dbReference type="GO" id="GO:0045892">
    <property type="term" value="P:negative regulation of DNA-templated transcription"/>
    <property type="evidence" value="ECO:0007669"/>
    <property type="project" value="TreeGrafter"/>
</dbReference>
<dbReference type="PANTHER" id="PTHR30136:SF7">
    <property type="entry name" value="HTH-TYPE TRANSCRIPTIONAL REGULATOR KDGR-RELATED"/>
    <property type="match status" value="1"/>
</dbReference>
<dbReference type="Gene3D" id="3.30.450.40">
    <property type="match status" value="1"/>
</dbReference>
<evidence type="ECO:0000256" key="2">
    <source>
        <dbReference type="ARBA" id="ARBA00023125"/>
    </source>
</evidence>
<dbReference type="SMART" id="SM00346">
    <property type="entry name" value="HTH_ICLR"/>
    <property type="match status" value="1"/>
</dbReference>
<name>A0A412YYD3_9FIRM</name>
<dbReference type="InterPro" id="IPR014757">
    <property type="entry name" value="Tscrpt_reg_IclR_C"/>
</dbReference>
<evidence type="ECO:0000313" key="9">
    <source>
        <dbReference type="Proteomes" id="UP000284543"/>
    </source>
</evidence>
<dbReference type="PROSITE" id="PS51078">
    <property type="entry name" value="ICLR_ED"/>
    <property type="match status" value="1"/>
</dbReference>
<dbReference type="InterPro" id="IPR005471">
    <property type="entry name" value="Tscrpt_reg_IclR_N"/>
</dbReference>